<evidence type="ECO:0000313" key="7">
    <source>
        <dbReference type="Proteomes" id="UP001623290"/>
    </source>
</evidence>
<name>A0ABZ1DZS9_9RHOB</name>
<dbReference type="PROSITE" id="PS51186">
    <property type="entry name" value="GNAT"/>
    <property type="match status" value="1"/>
</dbReference>
<evidence type="ECO:0000313" key="6">
    <source>
        <dbReference type="EMBL" id="WRY33910.1"/>
    </source>
</evidence>
<feature type="domain" description="N-acetyltransferase" evidence="5">
    <location>
        <begin position="190"/>
        <end position="338"/>
    </location>
</feature>
<keyword evidence="1" id="KW-0808">Transferase</keyword>
<feature type="region of interest" description="Disordered" evidence="4">
    <location>
        <begin position="315"/>
        <end position="340"/>
    </location>
</feature>
<dbReference type="EMBL" id="CP135443">
    <property type="protein sequence ID" value="WRY33910.1"/>
    <property type="molecule type" value="Genomic_DNA"/>
</dbReference>
<evidence type="ECO:0000256" key="3">
    <source>
        <dbReference type="ARBA" id="ARBA00038502"/>
    </source>
</evidence>
<keyword evidence="2" id="KW-0012">Acyltransferase</keyword>
<dbReference type="Pfam" id="PF13302">
    <property type="entry name" value="Acetyltransf_3"/>
    <property type="match status" value="2"/>
</dbReference>
<sequence>MLLARHVHTARLRLRPFSAADVPAIVSALSGFETARWLGRVPHPYRLSDAQEFVARSQDKQVWAIEDGAGFAGMIGMVGELGYWLAPHARGKGYIQEAALHLVACHFADPQVDHLKAGYFIGNHASARILYGLGFVEDGPADRRPSVAWADLRPHQPLRLDRAGWARRFVPQIRTPRLRIDPLRPEDDVVFHRLVTCPSIGRMLQRFPADWTLPQARAFLAEARWQGARPCRLALRHQGRFVGSIGVGQGACPAIFYFLDPAEVGRGLMSEALEGFIGWLSEAWGLRQLTARVFCDNPASRHVLEKAGFRVTGTGSGTSAQRAAPAPDWGLDYEAPDPAA</sequence>
<evidence type="ECO:0000256" key="2">
    <source>
        <dbReference type="ARBA" id="ARBA00023315"/>
    </source>
</evidence>
<dbReference type="PANTHER" id="PTHR43792:SF8">
    <property type="entry name" value="[RIBOSOMAL PROTEIN US5]-ALANINE N-ACETYLTRANSFERASE"/>
    <property type="match status" value="1"/>
</dbReference>
<evidence type="ECO:0000259" key="5">
    <source>
        <dbReference type="PROSITE" id="PS51186"/>
    </source>
</evidence>
<protein>
    <submittedName>
        <fullName evidence="6">GNAT family N-acetyltransferase</fullName>
    </submittedName>
</protein>
<accession>A0ABZ1DZS9</accession>
<dbReference type="PANTHER" id="PTHR43792">
    <property type="entry name" value="GNAT FAMILY, PUTATIVE (AFU_ORTHOLOGUE AFUA_3G00765)-RELATED-RELATED"/>
    <property type="match status" value="1"/>
</dbReference>
<evidence type="ECO:0000256" key="1">
    <source>
        <dbReference type="ARBA" id="ARBA00022679"/>
    </source>
</evidence>
<dbReference type="SUPFAM" id="SSF55729">
    <property type="entry name" value="Acyl-CoA N-acyltransferases (Nat)"/>
    <property type="match status" value="2"/>
</dbReference>
<dbReference type="InterPro" id="IPR016181">
    <property type="entry name" value="Acyl_CoA_acyltransferase"/>
</dbReference>
<keyword evidence="7" id="KW-1185">Reference proteome</keyword>
<organism evidence="6 7">
    <name type="scientific">Thioclava litoralis</name>
    <dbReference type="NCBI Taxonomy" id="3076557"/>
    <lineage>
        <taxon>Bacteria</taxon>
        <taxon>Pseudomonadati</taxon>
        <taxon>Pseudomonadota</taxon>
        <taxon>Alphaproteobacteria</taxon>
        <taxon>Rhodobacterales</taxon>
        <taxon>Paracoccaceae</taxon>
        <taxon>Thioclava</taxon>
    </lineage>
</organism>
<dbReference type="Gene3D" id="3.40.630.30">
    <property type="match status" value="2"/>
</dbReference>
<gene>
    <name evidence="6" type="ORF">RPE78_01055</name>
</gene>
<dbReference type="RefSeq" id="WP_406720995.1">
    <property type="nucleotide sequence ID" value="NZ_CP135443.1"/>
</dbReference>
<reference evidence="6 7" key="1">
    <citation type="submission" date="2023-09" db="EMBL/GenBank/DDBJ databases">
        <title>Thioclava shenzhenensis sp. nov., a multidrug resistant bacteria-antagonizing species isolated from coastal seawater.</title>
        <authorList>
            <person name="Long M."/>
        </authorList>
    </citation>
    <scope>NUCLEOTIDE SEQUENCE [LARGE SCALE GENOMIC DNA]</scope>
    <source>
        <strain evidence="6 7">FTW29</strain>
    </source>
</reference>
<dbReference type="InterPro" id="IPR051531">
    <property type="entry name" value="N-acetyltransferase"/>
</dbReference>
<comment type="similarity">
    <text evidence="3">Belongs to the acetyltransferase family. RimJ subfamily.</text>
</comment>
<dbReference type="InterPro" id="IPR000182">
    <property type="entry name" value="GNAT_dom"/>
</dbReference>
<proteinExistence type="inferred from homology"/>
<evidence type="ECO:0000256" key="4">
    <source>
        <dbReference type="SAM" id="MobiDB-lite"/>
    </source>
</evidence>
<dbReference type="Proteomes" id="UP001623290">
    <property type="component" value="Chromosome"/>
</dbReference>